<gene>
    <name evidence="1" type="ORF">VP01_100g1</name>
</gene>
<dbReference type="Proteomes" id="UP000037035">
    <property type="component" value="Unassembled WGS sequence"/>
</dbReference>
<keyword evidence="2" id="KW-1185">Reference proteome</keyword>
<evidence type="ECO:0000313" key="2">
    <source>
        <dbReference type="Proteomes" id="UP000037035"/>
    </source>
</evidence>
<proteinExistence type="predicted"/>
<dbReference type="EMBL" id="LAVV01000111">
    <property type="protein sequence ID" value="KNZ64607.1"/>
    <property type="molecule type" value="Genomic_DNA"/>
</dbReference>
<organism evidence="1 2">
    <name type="scientific">Puccinia sorghi</name>
    <dbReference type="NCBI Taxonomy" id="27349"/>
    <lineage>
        <taxon>Eukaryota</taxon>
        <taxon>Fungi</taxon>
        <taxon>Dikarya</taxon>
        <taxon>Basidiomycota</taxon>
        <taxon>Pucciniomycotina</taxon>
        <taxon>Pucciniomycetes</taxon>
        <taxon>Pucciniales</taxon>
        <taxon>Pucciniaceae</taxon>
        <taxon>Puccinia</taxon>
    </lineage>
</organism>
<dbReference type="AlphaFoldDB" id="A0A0L6VVG9"/>
<reference evidence="1 2" key="1">
    <citation type="submission" date="2015-08" db="EMBL/GenBank/DDBJ databases">
        <title>Next Generation Sequencing and Analysis of the Genome of Puccinia sorghi L Schw, the Causal Agent of Maize Common Rust.</title>
        <authorList>
            <person name="Rochi L."/>
            <person name="Burguener G."/>
            <person name="Darino M."/>
            <person name="Turjanski A."/>
            <person name="Kreff E."/>
            <person name="Dieguez M.J."/>
            <person name="Sacco F."/>
        </authorList>
    </citation>
    <scope>NUCLEOTIDE SEQUENCE [LARGE SCALE GENOMIC DNA]</scope>
    <source>
        <strain evidence="1 2">RO10H11247</strain>
    </source>
</reference>
<dbReference type="VEuPathDB" id="FungiDB:VP01_100g1"/>
<name>A0A0L6VVG9_9BASI</name>
<protein>
    <submittedName>
        <fullName evidence="1">Uncharacterized protein</fullName>
    </submittedName>
</protein>
<comment type="caution">
    <text evidence="1">The sequence shown here is derived from an EMBL/GenBank/DDBJ whole genome shotgun (WGS) entry which is preliminary data.</text>
</comment>
<evidence type="ECO:0000313" key="1">
    <source>
        <dbReference type="EMBL" id="KNZ64607.1"/>
    </source>
</evidence>
<sequence length="95" mass="10705">MSNLLCLGQFIIPLYCPTLISLPEFHQVAFLQRGHRRVHVWCSPRRLFGDLSPLESEFIGPLLASFLSIFTVKMPDPPETSSNPSPAIPDKQRIS</sequence>
<accession>A0A0L6VVG9</accession>